<evidence type="ECO:0000256" key="4">
    <source>
        <dbReference type="ARBA" id="ARBA00022989"/>
    </source>
</evidence>
<keyword evidence="4 6" id="KW-1133">Transmembrane helix</keyword>
<evidence type="ECO:0000256" key="6">
    <source>
        <dbReference type="RuleBase" id="RU363041"/>
    </source>
</evidence>
<dbReference type="GO" id="GO:0005886">
    <property type="term" value="C:plasma membrane"/>
    <property type="evidence" value="ECO:0007669"/>
    <property type="project" value="UniProtKB-SubCell"/>
</dbReference>
<evidence type="ECO:0000313" key="8">
    <source>
        <dbReference type="Proteomes" id="UP000287857"/>
    </source>
</evidence>
<evidence type="ECO:0000313" key="7">
    <source>
        <dbReference type="EMBL" id="RST97337.1"/>
    </source>
</evidence>
<reference evidence="7 8" key="1">
    <citation type="submission" date="2017-05" db="EMBL/GenBank/DDBJ databases">
        <title>Vagococcus spp. assemblies.</title>
        <authorList>
            <person name="Gulvik C.A."/>
        </authorList>
    </citation>
    <scope>NUCLEOTIDE SEQUENCE [LARGE SCALE GENOMIC DNA]</scope>
    <source>
        <strain evidence="7 8">SS1995</strain>
    </source>
</reference>
<evidence type="ECO:0000256" key="5">
    <source>
        <dbReference type="ARBA" id="ARBA00023136"/>
    </source>
</evidence>
<dbReference type="PANTHER" id="PTHR43701">
    <property type="entry name" value="MEMBRANE TRANSPORTER PROTEIN MJ0441-RELATED"/>
    <property type="match status" value="1"/>
</dbReference>
<comment type="caution">
    <text evidence="7">The sequence shown here is derived from an EMBL/GenBank/DDBJ whole genome shotgun (WGS) entry which is preliminary data.</text>
</comment>
<comment type="similarity">
    <text evidence="2 6">Belongs to the 4-toluene sulfonate uptake permease (TSUP) (TC 2.A.102) family.</text>
</comment>
<feature type="transmembrane region" description="Helical" evidence="6">
    <location>
        <begin position="105"/>
        <end position="124"/>
    </location>
</feature>
<evidence type="ECO:0000256" key="1">
    <source>
        <dbReference type="ARBA" id="ARBA00004141"/>
    </source>
</evidence>
<dbReference type="Proteomes" id="UP000287857">
    <property type="component" value="Unassembled WGS sequence"/>
</dbReference>
<dbReference type="InterPro" id="IPR051598">
    <property type="entry name" value="TSUP/Inactive_protease-like"/>
</dbReference>
<evidence type="ECO:0000256" key="2">
    <source>
        <dbReference type="ARBA" id="ARBA00009142"/>
    </source>
</evidence>
<proteinExistence type="inferred from homology"/>
<name>A0A429ZUD1_9ENTE</name>
<feature type="transmembrane region" description="Helical" evidence="6">
    <location>
        <begin position="209"/>
        <end position="227"/>
    </location>
</feature>
<sequence>MEVGLIYFLVIIIANTIGAISGMGGGVIIKPILDSLHIHSVAAITFYSSIAVLMMSVISTIKQIRQGKQINWPFVIQISLGSVTGGIIGNYAFEFFLNRFPDERVVLIIQITLTVLTLLFALLYNKFQWTALHLKSTSSKVLTGFTLGFLASFLGIGGGPINVALLMLCFSIPIKMATVYSIITIFFSQLSKLAIILITIDLARYDLNMLYFVVPAGALGGIIGASISQKITSQTVNHIYRWVVVVVILLNVYNAIKLLN</sequence>
<dbReference type="InterPro" id="IPR002781">
    <property type="entry name" value="TM_pro_TauE-like"/>
</dbReference>
<dbReference type="EMBL" id="NGJS01000018">
    <property type="protein sequence ID" value="RST97337.1"/>
    <property type="molecule type" value="Genomic_DNA"/>
</dbReference>
<dbReference type="OrthoDB" id="3181470at2"/>
<feature type="transmembrane region" description="Helical" evidence="6">
    <location>
        <begin position="239"/>
        <end position="256"/>
    </location>
</feature>
<evidence type="ECO:0000256" key="3">
    <source>
        <dbReference type="ARBA" id="ARBA00022692"/>
    </source>
</evidence>
<keyword evidence="3 6" id="KW-0812">Transmembrane</keyword>
<feature type="transmembrane region" description="Helical" evidence="6">
    <location>
        <begin position="6"/>
        <end position="29"/>
    </location>
</feature>
<dbReference type="Pfam" id="PF01925">
    <property type="entry name" value="TauE"/>
    <property type="match status" value="1"/>
</dbReference>
<keyword evidence="5 6" id="KW-0472">Membrane</keyword>
<dbReference type="PANTHER" id="PTHR43701:SF2">
    <property type="entry name" value="MEMBRANE TRANSPORTER PROTEIN YJNA-RELATED"/>
    <property type="match status" value="1"/>
</dbReference>
<protein>
    <recommendedName>
        <fullName evidence="6">Probable membrane transporter protein</fullName>
    </recommendedName>
</protein>
<keyword evidence="8" id="KW-1185">Reference proteome</keyword>
<feature type="transmembrane region" description="Helical" evidence="6">
    <location>
        <begin position="74"/>
        <end position="93"/>
    </location>
</feature>
<feature type="transmembrane region" description="Helical" evidence="6">
    <location>
        <begin position="41"/>
        <end position="62"/>
    </location>
</feature>
<comment type="subcellular location">
    <subcellularLocation>
        <location evidence="6">Cell membrane</location>
        <topology evidence="6">Multi-pass membrane protein</topology>
    </subcellularLocation>
    <subcellularLocation>
        <location evidence="1">Membrane</location>
        <topology evidence="1">Multi-pass membrane protein</topology>
    </subcellularLocation>
</comment>
<dbReference type="AlphaFoldDB" id="A0A429ZUD1"/>
<organism evidence="7 8">
    <name type="scientific">Vagococcus vulneris</name>
    <dbReference type="NCBI Taxonomy" id="1977869"/>
    <lineage>
        <taxon>Bacteria</taxon>
        <taxon>Bacillati</taxon>
        <taxon>Bacillota</taxon>
        <taxon>Bacilli</taxon>
        <taxon>Lactobacillales</taxon>
        <taxon>Enterococcaceae</taxon>
        <taxon>Vagococcus</taxon>
    </lineage>
</organism>
<accession>A0A429ZUD1</accession>
<feature type="transmembrane region" description="Helical" evidence="6">
    <location>
        <begin position="177"/>
        <end position="203"/>
    </location>
</feature>
<gene>
    <name evidence="7" type="ORF">CBF37_10020</name>
</gene>
<keyword evidence="6" id="KW-1003">Cell membrane</keyword>
<feature type="transmembrane region" description="Helical" evidence="6">
    <location>
        <begin position="144"/>
        <end position="170"/>
    </location>
</feature>